<evidence type="ECO:0000313" key="5">
    <source>
        <dbReference type="Proteomes" id="UP000321857"/>
    </source>
</evidence>
<dbReference type="Pfam" id="PF03981">
    <property type="entry name" value="Ubiq_cyt_C_chap"/>
    <property type="match status" value="1"/>
</dbReference>
<dbReference type="AlphaFoldDB" id="A0A516IRS0"/>
<feature type="region of interest" description="Disordered" evidence="2">
    <location>
        <begin position="1"/>
        <end position="22"/>
    </location>
</feature>
<keyword evidence="5" id="KW-1185">Reference proteome</keyword>
<name>A0A516IRS0_9SPHN</name>
<feature type="domain" description="Ubiquinol-cytochrome c chaperone" evidence="3">
    <location>
        <begin position="96"/>
        <end position="195"/>
    </location>
</feature>
<dbReference type="KEGG" id="sxa:FMM02_06250"/>
<evidence type="ECO:0000259" key="3">
    <source>
        <dbReference type="Pfam" id="PF03981"/>
    </source>
</evidence>
<accession>A0A516IRS0</accession>
<evidence type="ECO:0000313" key="4">
    <source>
        <dbReference type="EMBL" id="QDP19597.1"/>
    </source>
</evidence>
<dbReference type="EMBL" id="CP041659">
    <property type="protein sequence ID" value="QDP19597.1"/>
    <property type="molecule type" value="Genomic_DNA"/>
</dbReference>
<gene>
    <name evidence="4" type="ORF">FMM02_06250</name>
</gene>
<dbReference type="InterPro" id="IPR021150">
    <property type="entry name" value="Ubiq_cyt_c_chap"/>
</dbReference>
<sequence>MLAHPGAGGQRQPQSDDRCNTALGHLLTPWDRRGLSAGPLRPNMRRMATQASRPHLQEDSMRSIMAMLRPKGADAGALYGAVVAEGRRPAWYREGSVPDTLDGRFAVISSLLALAILRLEEGKEEAVRHSVALTESFIADMDGQMREQGFGDPSIGKQVRSLVGALASRVDRWRTAKAGEASWDEAVRFSVYRDSLPPAETALTFSGEALRRFDEGLSGRSDRDVMEGRIA</sequence>
<comment type="similarity">
    <text evidence="1">Belongs to the UPF0174 family.</text>
</comment>
<proteinExistence type="inferred from homology"/>
<organism evidence="4 5">
    <name type="scientific">Sphingomonas xanthus</name>
    <dbReference type="NCBI Taxonomy" id="2594473"/>
    <lineage>
        <taxon>Bacteria</taxon>
        <taxon>Pseudomonadati</taxon>
        <taxon>Pseudomonadota</taxon>
        <taxon>Alphaproteobacteria</taxon>
        <taxon>Sphingomonadales</taxon>
        <taxon>Sphingomonadaceae</taxon>
        <taxon>Sphingomonas</taxon>
    </lineage>
</organism>
<dbReference type="Proteomes" id="UP000321857">
    <property type="component" value="Chromosome"/>
</dbReference>
<dbReference type="OrthoDB" id="7158889at2"/>
<reference evidence="4 5" key="1">
    <citation type="submission" date="2019-07" db="EMBL/GenBank/DDBJ databases">
        <title>Sphingomonas AE3 Genome sequencing and assembly.</title>
        <authorList>
            <person name="Kim H."/>
        </authorList>
    </citation>
    <scope>NUCLEOTIDE SEQUENCE [LARGE SCALE GENOMIC DNA]</scope>
    <source>
        <strain evidence="4 5">AE3</strain>
    </source>
</reference>
<evidence type="ECO:0000256" key="1">
    <source>
        <dbReference type="ARBA" id="ARBA00006436"/>
    </source>
</evidence>
<protein>
    <recommendedName>
        <fullName evidence="3">Ubiquinol-cytochrome c chaperone domain-containing protein</fullName>
    </recommendedName>
</protein>
<evidence type="ECO:0000256" key="2">
    <source>
        <dbReference type="SAM" id="MobiDB-lite"/>
    </source>
</evidence>